<dbReference type="EMBL" id="PVZG01000001">
    <property type="protein sequence ID" value="PRY32976.1"/>
    <property type="molecule type" value="Genomic_DNA"/>
</dbReference>
<dbReference type="GO" id="GO:0003677">
    <property type="term" value="F:DNA binding"/>
    <property type="evidence" value="ECO:0007669"/>
    <property type="project" value="InterPro"/>
</dbReference>
<dbReference type="Pfam" id="PF19054">
    <property type="entry name" value="DUF5753"/>
    <property type="match status" value="1"/>
</dbReference>
<protein>
    <submittedName>
        <fullName evidence="2">Helix-turn-helix protein</fullName>
    </submittedName>
</protein>
<evidence type="ECO:0000313" key="2">
    <source>
        <dbReference type="EMBL" id="PRY32976.1"/>
    </source>
</evidence>
<evidence type="ECO:0000313" key="3">
    <source>
        <dbReference type="Proteomes" id="UP000239209"/>
    </source>
</evidence>
<dbReference type="InterPro" id="IPR043917">
    <property type="entry name" value="DUF5753"/>
</dbReference>
<dbReference type="InterPro" id="IPR001387">
    <property type="entry name" value="Cro/C1-type_HTH"/>
</dbReference>
<dbReference type="SMART" id="SM00530">
    <property type="entry name" value="HTH_XRE"/>
    <property type="match status" value="1"/>
</dbReference>
<reference evidence="2 3" key="1">
    <citation type="submission" date="2018-03" db="EMBL/GenBank/DDBJ databases">
        <title>Genomic Encyclopedia of Archaeal and Bacterial Type Strains, Phase II (KMG-II): from individual species to whole genera.</title>
        <authorList>
            <person name="Goeker M."/>
        </authorList>
    </citation>
    <scope>NUCLEOTIDE SEQUENCE [LARGE SCALE GENOMIC DNA]</scope>
    <source>
        <strain evidence="2 3">DSM 45348</strain>
    </source>
</reference>
<dbReference type="RefSeq" id="WP_425440100.1">
    <property type="nucleotide sequence ID" value="NZ_PVZG01000001.1"/>
</dbReference>
<evidence type="ECO:0000259" key="1">
    <source>
        <dbReference type="SMART" id="SM00530"/>
    </source>
</evidence>
<dbReference type="Gene3D" id="1.10.260.40">
    <property type="entry name" value="lambda repressor-like DNA-binding domains"/>
    <property type="match status" value="1"/>
</dbReference>
<dbReference type="Pfam" id="PF13560">
    <property type="entry name" value="HTH_31"/>
    <property type="match status" value="1"/>
</dbReference>
<dbReference type="AlphaFoldDB" id="A0A2T0SHT8"/>
<organism evidence="2 3">
    <name type="scientific">Pseudosporangium ferrugineum</name>
    <dbReference type="NCBI Taxonomy" id="439699"/>
    <lineage>
        <taxon>Bacteria</taxon>
        <taxon>Bacillati</taxon>
        <taxon>Actinomycetota</taxon>
        <taxon>Actinomycetes</taxon>
        <taxon>Micromonosporales</taxon>
        <taxon>Micromonosporaceae</taxon>
        <taxon>Pseudosporangium</taxon>
    </lineage>
</organism>
<proteinExistence type="predicted"/>
<dbReference type="Proteomes" id="UP000239209">
    <property type="component" value="Unassembled WGS sequence"/>
</dbReference>
<feature type="domain" description="HTH cro/C1-type" evidence="1">
    <location>
        <begin position="25"/>
        <end position="80"/>
    </location>
</feature>
<name>A0A2T0SHT8_9ACTN</name>
<accession>A0A2T0SHT8</accession>
<keyword evidence="3" id="KW-1185">Reference proteome</keyword>
<comment type="caution">
    <text evidence="2">The sequence shown here is derived from an EMBL/GenBank/DDBJ whole genome shotgun (WGS) entry which is preliminary data.</text>
</comment>
<dbReference type="InterPro" id="IPR010982">
    <property type="entry name" value="Lambda_DNA-bd_dom_sf"/>
</dbReference>
<gene>
    <name evidence="2" type="ORF">CLV70_101136</name>
</gene>
<sequence length="297" mass="33224">MSGLIAAREGTGGGPAALRIRLGTRLRRLRKLRQITREAAGWEIRASESKISRMELGRVPFKERDVADLLTFYGVPEAERGELLDLARQASAPGWWQEYADVAPPWFLSYLGLEEAASLIRAYEVHFVPGLLQTHDYARAVIAHGHADAPPAEIDRRIALRRNRQRVLRRPDPPQVWAVLDEAVLRRRLGGPAVMRGQLEALIEAAELPHVHIQIVPFHATTHAAAGLPFAILRFAESELSDVVYVEQLTSALYLDKPSDVDLYAETMERACLEAEPPDRTPAILRRVLDDLDDSET</sequence>
<dbReference type="SUPFAM" id="SSF47413">
    <property type="entry name" value="lambda repressor-like DNA-binding domains"/>
    <property type="match status" value="1"/>
</dbReference>